<reference evidence="1" key="2">
    <citation type="submission" date="2020-09" db="EMBL/GenBank/DDBJ databases">
        <authorList>
            <person name="Sun Q."/>
            <person name="Ohkuma M."/>
        </authorList>
    </citation>
    <scope>NUCLEOTIDE SEQUENCE</scope>
    <source>
        <strain evidence="1">JCM 14719</strain>
    </source>
</reference>
<dbReference type="EMBL" id="BMOF01000043">
    <property type="protein sequence ID" value="GGK05096.1"/>
    <property type="molecule type" value="Genomic_DNA"/>
</dbReference>
<accession>A0A8J3BCJ6</accession>
<evidence type="ECO:0000313" key="2">
    <source>
        <dbReference type="Proteomes" id="UP000637720"/>
    </source>
</evidence>
<dbReference type="NCBIfam" id="TIGR02856">
    <property type="entry name" value="spore_yqfC"/>
    <property type="match status" value="1"/>
</dbReference>
<keyword evidence="2" id="KW-1185">Reference proteome</keyword>
<name>A0A8J3BCJ6_9BACI</name>
<organism evidence="1 2">
    <name type="scientific">Calditerricola satsumensis</name>
    <dbReference type="NCBI Taxonomy" id="373054"/>
    <lineage>
        <taxon>Bacteria</taxon>
        <taxon>Bacillati</taxon>
        <taxon>Bacillota</taxon>
        <taxon>Bacilli</taxon>
        <taxon>Bacillales</taxon>
        <taxon>Bacillaceae</taxon>
        <taxon>Calditerricola</taxon>
    </lineage>
</organism>
<gene>
    <name evidence="1" type="primary">yqfC</name>
    <name evidence="1" type="ORF">GCM10007043_18850</name>
</gene>
<dbReference type="Pfam" id="PF07873">
    <property type="entry name" value="YabP"/>
    <property type="match status" value="1"/>
</dbReference>
<comment type="caution">
    <text evidence="1">The sequence shown here is derived from an EMBL/GenBank/DDBJ whole genome shotgun (WGS) entry which is preliminary data.</text>
</comment>
<dbReference type="InterPro" id="IPR022476">
    <property type="entry name" value="Spore_YabP/YqfC"/>
</dbReference>
<dbReference type="InterPro" id="IPR038705">
    <property type="entry name" value="YabP_sf"/>
</dbReference>
<dbReference type="InterPro" id="IPR022477">
    <property type="entry name" value="Spore_YqfC"/>
</dbReference>
<evidence type="ECO:0008006" key="3">
    <source>
        <dbReference type="Google" id="ProtNLM"/>
    </source>
</evidence>
<dbReference type="Proteomes" id="UP000637720">
    <property type="component" value="Unassembled WGS sequence"/>
</dbReference>
<dbReference type="Gene3D" id="2.60.40.2000">
    <property type="match status" value="1"/>
</dbReference>
<dbReference type="RefSeq" id="WP_054671160.1">
    <property type="nucleotide sequence ID" value="NZ_BMOF01000043.1"/>
</dbReference>
<evidence type="ECO:0000313" key="1">
    <source>
        <dbReference type="EMBL" id="GGK05096.1"/>
    </source>
</evidence>
<reference evidence="1" key="1">
    <citation type="journal article" date="2014" name="Int. J. Syst. Evol. Microbiol.">
        <title>Complete genome sequence of Corynebacterium casei LMG S-19264T (=DSM 44701T), isolated from a smear-ripened cheese.</title>
        <authorList>
            <consortium name="US DOE Joint Genome Institute (JGI-PGF)"/>
            <person name="Walter F."/>
            <person name="Albersmeier A."/>
            <person name="Kalinowski J."/>
            <person name="Ruckert C."/>
        </authorList>
    </citation>
    <scope>NUCLEOTIDE SEQUENCE</scope>
    <source>
        <strain evidence="1">JCM 14719</strain>
    </source>
</reference>
<proteinExistence type="predicted"/>
<sequence length="92" mass="10726">MARWTRRLRRWAVQTLDLPDDALLDVPRITMIGAFHAYIENHRGVLQFDEQELRLLLTSGQLVIRGKNLVLRAILPEELFVEGQIDTITFLK</sequence>
<dbReference type="AlphaFoldDB" id="A0A8J3BCJ6"/>
<protein>
    <recommendedName>
        <fullName evidence="3">Sporulation protein YqfC</fullName>
    </recommendedName>
</protein>